<evidence type="ECO:0000313" key="2">
    <source>
        <dbReference type="EMBL" id="KAF3004098.1"/>
    </source>
</evidence>
<name>A0A9P4W7N9_CURKU</name>
<reference evidence="2" key="1">
    <citation type="submission" date="2019-04" db="EMBL/GenBank/DDBJ databases">
        <title>Sequencing of skin fungus with MAO and IRED activity.</title>
        <authorList>
            <person name="Marsaioli A.J."/>
            <person name="Bonatto J.M.C."/>
            <person name="Reis Junior O."/>
        </authorList>
    </citation>
    <scope>NUCLEOTIDE SEQUENCE</scope>
    <source>
        <strain evidence="2">30M1</strain>
    </source>
</reference>
<organism evidence="2 3">
    <name type="scientific">Curvularia kusanoi</name>
    <name type="common">Cochliobolus kusanoi</name>
    <dbReference type="NCBI Taxonomy" id="90978"/>
    <lineage>
        <taxon>Eukaryota</taxon>
        <taxon>Fungi</taxon>
        <taxon>Dikarya</taxon>
        <taxon>Ascomycota</taxon>
        <taxon>Pezizomycotina</taxon>
        <taxon>Dothideomycetes</taxon>
        <taxon>Pleosporomycetidae</taxon>
        <taxon>Pleosporales</taxon>
        <taxon>Pleosporineae</taxon>
        <taxon>Pleosporaceae</taxon>
        <taxon>Curvularia</taxon>
    </lineage>
</organism>
<comment type="caution">
    <text evidence="2">The sequence shown here is derived from an EMBL/GenBank/DDBJ whole genome shotgun (WGS) entry which is preliminary data.</text>
</comment>
<keyword evidence="3" id="KW-1185">Reference proteome</keyword>
<dbReference type="AlphaFoldDB" id="A0A9P4W7N9"/>
<sequence length="259" mass="28725">MIEAQSRSAELQEVDPGTFIRFLEYAYRQDYTTPLPLHNSNTMDTAAPDYDAHDLSDTAPSQEPSSGWGDGWGNSWGNSTSAPSDFGALPSGRGSGKGSKKQSRYSGDARAVFNKREYLPNECGATALPATRSYLYQDASPSQSFTPVFLAHARLYTLAEMRMVLPLKTLALHRLHNTLVHFHLSPERLIDVAELARYAYEHGTDRSIDGKIDPLRDMVVNYVACEKKALGKHPEFRNLMDGGGEFAGDFWDIVSQESL</sequence>
<dbReference type="EMBL" id="SWKU01000008">
    <property type="protein sequence ID" value="KAF3004098.1"/>
    <property type="molecule type" value="Genomic_DNA"/>
</dbReference>
<proteinExistence type="predicted"/>
<dbReference type="OrthoDB" id="9997739at2759"/>
<dbReference type="Proteomes" id="UP000801428">
    <property type="component" value="Unassembled WGS sequence"/>
</dbReference>
<protein>
    <recommendedName>
        <fullName evidence="4">BTB domain-containing protein</fullName>
    </recommendedName>
</protein>
<evidence type="ECO:0000313" key="3">
    <source>
        <dbReference type="Proteomes" id="UP000801428"/>
    </source>
</evidence>
<evidence type="ECO:0008006" key="4">
    <source>
        <dbReference type="Google" id="ProtNLM"/>
    </source>
</evidence>
<feature type="region of interest" description="Disordered" evidence="1">
    <location>
        <begin position="33"/>
        <end position="106"/>
    </location>
</feature>
<gene>
    <name evidence="2" type="ORF">E8E13_003760</name>
</gene>
<evidence type="ECO:0000256" key="1">
    <source>
        <dbReference type="SAM" id="MobiDB-lite"/>
    </source>
</evidence>
<dbReference type="PANTHER" id="PTHR47843">
    <property type="entry name" value="BTB DOMAIN-CONTAINING PROTEIN-RELATED"/>
    <property type="match status" value="1"/>
</dbReference>
<accession>A0A9P4W7N9</accession>
<dbReference type="PANTHER" id="PTHR47843:SF5">
    <property type="entry name" value="BTB_POZ DOMAIN PROTEIN"/>
    <property type="match status" value="1"/>
</dbReference>